<dbReference type="KEGG" id="hir:HETIRDRAFT_424665"/>
<dbReference type="OrthoDB" id="3248986at2759"/>
<protein>
    <submittedName>
        <fullName evidence="2">Uncharacterized protein</fullName>
    </submittedName>
</protein>
<dbReference type="Proteomes" id="UP000030671">
    <property type="component" value="Unassembled WGS sequence"/>
</dbReference>
<evidence type="ECO:0000313" key="2">
    <source>
        <dbReference type="EMBL" id="ETW85334.1"/>
    </source>
</evidence>
<dbReference type="EMBL" id="KI925455">
    <property type="protein sequence ID" value="ETW85334.1"/>
    <property type="molecule type" value="Genomic_DNA"/>
</dbReference>
<proteinExistence type="predicted"/>
<dbReference type="InParanoid" id="W4KI23"/>
<dbReference type="HOGENOM" id="CLU_1518052_0_0_1"/>
<reference evidence="2 3" key="1">
    <citation type="journal article" date="2012" name="New Phytol.">
        <title>Insight into trade-off between wood decay and parasitism from the genome of a fungal forest pathogen.</title>
        <authorList>
            <person name="Olson A."/>
            <person name="Aerts A."/>
            <person name="Asiegbu F."/>
            <person name="Belbahri L."/>
            <person name="Bouzid O."/>
            <person name="Broberg A."/>
            <person name="Canback B."/>
            <person name="Coutinho P.M."/>
            <person name="Cullen D."/>
            <person name="Dalman K."/>
            <person name="Deflorio G."/>
            <person name="van Diepen L.T."/>
            <person name="Dunand C."/>
            <person name="Duplessis S."/>
            <person name="Durling M."/>
            <person name="Gonthier P."/>
            <person name="Grimwood J."/>
            <person name="Fossdal C.G."/>
            <person name="Hansson D."/>
            <person name="Henrissat B."/>
            <person name="Hietala A."/>
            <person name="Himmelstrand K."/>
            <person name="Hoffmeister D."/>
            <person name="Hogberg N."/>
            <person name="James T.Y."/>
            <person name="Karlsson M."/>
            <person name="Kohler A."/>
            <person name="Kues U."/>
            <person name="Lee Y.H."/>
            <person name="Lin Y.C."/>
            <person name="Lind M."/>
            <person name="Lindquist E."/>
            <person name="Lombard V."/>
            <person name="Lucas S."/>
            <person name="Lunden K."/>
            <person name="Morin E."/>
            <person name="Murat C."/>
            <person name="Park J."/>
            <person name="Raffaello T."/>
            <person name="Rouze P."/>
            <person name="Salamov A."/>
            <person name="Schmutz J."/>
            <person name="Solheim H."/>
            <person name="Stahlberg J."/>
            <person name="Velez H."/>
            <person name="de Vries R.P."/>
            <person name="Wiebenga A."/>
            <person name="Woodward S."/>
            <person name="Yakovlev I."/>
            <person name="Garbelotto M."/>
            <person name="Martin F."/>
            <person name="Grigoriev I.V."/>
            <person name="Stenlid J."/>
        </authorList>
    </citation>
    <scope>NUCLEOTIDE SEQUENCE [LARGE SCALE GENOMIC DNA]</scope>
    <source>
        <strain evidence="2 3">TC 32-1</strain>
    </source>
</reference>
<dbReference type="RefSeq" id="XP_009542200.1">
    <property type="nucleotide sequence ID" value="XM_009543905.1"/>
</dbReference>
<accession>W4KI23</accession>
<organism evidence="2 3">
    <name type="scientific">Heterobasidion irregulare (strain TC 32-1)</name>
    <dbReference type="NCBI Taxonomy" id="747525"/>
    <lineage>
        <taxon>Eukaryota</taxon>
        <taxon>Fungi</taxon>
        <taxon>Dikarya</taxon>
        <taxon>Basidiomycota</taxon>
        <taxon>Agaricomycotina</taxon>
        <taxon>Agaricomycetes</taxon>
        <taxon>Russulales</taxon>
        <taxon>Bondarzewiaceae</taxon>
        <taxon>Heterobasidion</taxon>
        <taxon>Heterobasidion annosum species complex</taxon>
    </lineage>
</organism>
<feature type="region of interest" description="Disordered" evidence="1">
    <location>
        <begin position="63"/>
        <end position="85"/>
    </location>
</feature>
<dbReference type="GeneID" id="20673997"/>
<keyword evidence="3" id="KW-1185">Reference proteome</keyword>
<gene>
    <name evidence="2" type="ORF">HETIRDRAFT_424665</name>
</gene>
<dbReference type="AlphaFoldDB" id="W4KI23"/>
<sequence>MFPSPSWLDDDDASTLDNNASTLDDNASLLDNNDAGHFSHSGTCSLAPSASDLDLDPCGLLGTPEPTLSLSDDEEPIPELKNNPQYQTSEELFECFLDSGSEHLDDNNSNPPAFDKDPAICNAYITAYLLTACHRSTQEAIKAYLDAEHEMLLFMQRRTGLEMPGLDTMAWTLLTLE</sequence>
<evidence type="ECO:0000313" key="3">
    <source>
        <dbReference type="Proteomes" id="UP000030671"/>
    </source>
</evidence>
<name>W4KI23_HETIT</name>
<evidence type="ECO:0000256" key="1">
    <source>
        <dbReference type="SAM" id="MobiDB-lite"/>
    </source>
</evidence>
<feature type="region of interest" description="Disordered" evidence="1">
    <location>
        <begin position="1"/>
        <end position="23"/>
    </location>
</feature>